<feature type="domain" description="N-acetyltransferase" evidence="1">
    <location>
        <begin position="17"/>
        <end position="155"/>
    </location>
</feature>
<dbReference type="SUPFAM" id="SSF55729">
    <property type="entry name" value="Acyl-CoA N-acyltransferases (Nat)"/>
    <property type="match status" value="1"/>
</dbReference>
<protein>
    <recommendedName>
        <fullName evidence="1">N-acetyltransferase domain-containing protein</fullName>
    </recommendedName>
</protein>
<keyword evidence="3" id="KW-1185">Reference proteome</keyword>
<proteinExistence type="predicted"/>
<evidence type="ECO:0000259" key="1">
    <source>
        <dbReference type="PROSITE" id="PS51186"/>
    </source>
</evidence>
<gene>
    <name evidence="2" type="ORF">AWB78_05435</name>
</gene>
<dbReference type="InterPro" id="IPR000182">
    <property type="entry name" value="GNAT_dom"/>
</dbReference>
<sequence>MSDSQTIYIGSEDPDSLEARILRDERAAYLAAMTGESGQHSTDPGDLRSIRARFVIARNAMGEAMGCGAIRRQSYKIAEVRLLYVRPQYRGLEATLLSYLEEEARLLGYHMVWLATMPAERCASRVCEASGYRRMPTDDDRLQQGEAVRFEKTLPHSV</sequence>
<dbReference type="AlphaFoldDB" id="A0A158DP66"/>
<evidence type="ECO:0000313" key="2">
    <source>
        <dbReference type="EMBL" id="SAK96431.1"/>
    </source>
</evidence>
<reference evidence="2" key="1">
    <citation type="submission" date="2016-01" db="EMBL/GenBank/DDBJ databases">
        <authorList>
            <person name="Peeters C."/>
        </authorList>
    </citation>
    <scope>NUCLEOTIDE SEQUENCE</scope>
    <source>
        <strain evidence="2">LMG 29321</strain>
    </source>
</reference>
<dbReference type="InterPro" id="IPR016181">
    <property type="entry name" value="Acyl_CoA_acyltransferase"/>
</dbReference>
<dbReference type="GO" id="GO:0016747">
    <property type="term" value="F:acyltransferase activity, transferring groups other than amino-acyl groups"/>
    <property type="evidence" value="ECO:0007669"/>
    <property type="project" value="InterPro"/>
</dbReference>
<organism evidence="2 3">
    <name type="scientific">Caballeronia calidae</name>
    <dbReference type="NCBI Taxonomy" id="1777139"/>
    <lineage>
        <taxon>Bacteria</taxon>
        <taxon>Pseudomonadati</taxon>
        <taxon>Pseudomonadota</taxon>
        <taxon>Betaproteobacteria</taxon>
        <taxon>Burkholderiales</taxon>
        <taxon>Burkholderiaceae</taxon>
        <taxon>Caballeronia</taxon>
    </lineage>
</organism>
<dbReference type="Proteomes" id="UP000071859">
    <property type="component" value="Unassembled WGS sequence"/>
</dbReference>
<comment type="caution">
    <text evidence="2">The sequence shown here is derived from an EMBL/GenBank/DDBJ whole genome shotgun (WGS) entry which is preliminary data.</text>
</comment>
<dbReference type="PROSITE" id="PS51186">
    <property type="entry name" value="GNAT"/>
    <property type="match status" value="1"/>
</dbReference>
<dbReference type="OrthoDB" id="5355033at2"/>
<accession>A0A158DP66</accession>
<dbReference type="Gene3D" id="3.40.630.30">
    <property type="match status" value="1"/>
</dbReference>
<dbReference type="EMBL" id="FCOX02000034">
    <property type="protein sequence ID" value="SAK96431.1"/>
    <property type="molecule type" value="Genomic_DNA"/>
</dbReference>
<dbReference type="RefSeq" id="WP_062608960.1">
    <property type="nucleotide sequence ID" value="NZ_FCOX02000034.1"/>
</dbReference>
<dbReference type="CDD" id="cd04301">
    <property type="entry name" value="NAT_SF"/>
    <property type="match status" value="1"/>
</dbReference>
<evidence type="ECO:0000313" key="3">
    <source>
        <dbReference type="Proteomes" id="UP000071859"/>
    </source>
</evidence>
<dbReference type="Pfam" id="PF00583">
    <property type="entry name" value="Acetyltransf_1"/>
    <property type="match status" value="1"/>
</dbReference>
<name>A0A158DP66_9BURK</name>